<dbReference type="EMBL" id="VFOW01000001">
    <property type="protein sequence ID" value="TQL79365.1"/>
    <property type="molecule type" value="Genomic_DNA"/>
</dbReference>
<organism evidence="5 6">
    <name type="scientific">Stackebrandtia endophytica</name>
    <dbReference type="NCBI Taxonomy" id="1496996"/>
    <lineage>
        <taxon>Bacteria</taxon>
        <taxon>Bacillati</taxon>
        <taxon>Actinomycetota</taxon>
        <taxon>Actinomycetes</taxon>
        <taxon>Glycomycetales</taxon>
        <taxon>Glycomycetaceae</taxon>
        <taxon>Stackebrandtia</taxon>
    </lineage>
</organism>
<evidence type="ECO:0000313" key="5">
    <source>
        <dbReference type="EMBL" id="TQL79365.1"/>
    </source>
</evidence>
<dbReference type="InterPro" id="IPR006115">
    <property type="entry name" value="6PGDH_NADP-bd"/>
</dbReference>
<dbReference type="Proteomes" id="UP000317043">
    <property type="component" value="Unassembled WGS sequence"/>
</dbReference>
<dbReference type="InterPro" id="IPR013328">
    <property type="entry name" value="6PGD_dom2"/>
</dbReference>
<gene>
    <name evidence="5" type="ORF">FB566_4966</name>
</gene>
<dbReference type="GO" id="GO:0050661">
    <property type="term" value="F:NADP binding"/>
    <property type="evidence" value="ECO:0007669"/>
    <property type="project" value="InterPro"/>
</dbReference>
<dbReference type="InterPro" id="IPR051265">
    <property type="entry name" value="HIBADH-related_NP60_sf"/>
</dbReference>
<dbReference type="PANTHER" id="PTHR43580:SF2">
    <property type="entry name" value="CYTOKINE-LIKE NUCLEAR FACTOR N-PAC"/>
    <property type="match status" value="1"/>
</dbReference>
<comment type="similarity">
    <text evidence="1">Belongs to the HIBADH-related family.</text>
</comment>
<dbReference type="Gene3D" id="1.10.1040.10">
    <property type="entry name" value="N-(1-d-carboxylethyl)-l-norvaline Dehydrogenase, domain 2"/>
    <property type="match status" value="1"/>
</dbReference>
<dbReference type="SUPFAM" id="SSF51735">
    <property type="entry name" value="NAD(P)-binding Rossmann-fold domains"/>
    <property type="match status" value="1"/>
</dbReference>
<reference evidence="5 6" key="1">
    <citation type="submission" date="2019-06" db="EMBL/GenBank/DDBJ databases">
        <title>Sequencing the genomes of 1000 actinobacteria strains.</title>
        <authorList>
            <person name="Klenk H.-P."/>
        </authorList>
    </citation>
    <scope>NUCLEOTIDE SEQUENCE [LARGE SCALE GENOMIC DNA]</scope>
    <source>
        <strain evidence="5 6">DSM 45928</strain>
    </source>
</reference>
<evidence type="ECO:0000256" key="2">
    <source>
        <dbReference type="ARBA" id="ARBA00023002"/>
    </source>
</evidence>
<dbReference type="InParanoid" id="A0A543B3F2"/>
<evidence type="ECO:0000259" key="3">
    <source>
        <dbReference type="Pfam" id="PF03446"/>
    </source>
</evidence>
<evidence type="ECO:0000259" key="4">
    <source>
        <dbReference type="Pfam" id="PF21761"/>
    </source>
</evidence>
<name>A0A543B3F2_9ACTN</name>
<protein>
    <submittedName>
        <fullName evidence="5">3-hydroxyisobutyrate dehydrogenase-like beta-hydroxyacid dehydrogenase</fullName>
    </submittedName>
</protein>
<feature type="domain" description="6-phosphogluconate dehydrogenase NADP-binding" evidence="3">
    <location>
        <begin position="18"/>
        <end position="168"/>
    </location>
</feature>
<feature type="domain" description="NADPH-dependent reductive aminase-like C-terminal" evidence="4">
    <location>
        <begin position="173"/>
        <end position="298"/>
    </location>
</feature>
<sequence length="302" mass="31795">MTDLKGLNTMAVDDTARVTVLGLGLMGQALSSTLAESGHTVTVWNRTPGKAAGLTEQGITEAATLGEAIAASPLVVAVLLDHDSVHDALDPYVEALSGRTLINLTSTSPNQARELARWAAANDIPYLDGGIMASPDMIGGPDSSILYSGAESVYAKHRPLLELWGEAAYFGEDPGLASLWDFALLSTMYLTFAAFYHGAALVSGAGVPAAEFATRALPWLTGSAATIPLQAAGMDSGDYTTDVQHLHFTKAAADAIHQTAVEQGVNPAMFEHFKNLVDRHVANGHGAESFVRIFESFKNPAQ</sequence>
<keyword evidence="2" id="KW-0560">Oxidoreductase</keyword>
<dbReference type="PIRSF" id="PIRSF000103">
    <property type="entry name" value="HIBADH"/>
    <property type="match status" value="1"/>
</dbReference>
<accession>A0A543B3F2</accession>
<dbReference type="PANTHER" id="PTHR43580">
    <property type="entry name" value="OXIDOREDUCTASE GLYR1-RELATED"/>
    <property type="match status" value="1"/>
</dbReference>
<evidence type="ECO:0000256" key="1">
    <source>
        <dbReference type="ARBA" id="ARBA00009080"/>
    </source>
</evidence>
<dbReference type="Gene3D" id="3.40.50.720">
    <property type="entry name" value="NAD(P)-binding Rossmann-like Domain"/>
    <property type="match status" value="1"/>
</dbReference>
<keyword evidence="6" id="KW-1185">Reference proteome</keyword>
<dbReference type="InterPro" id="IPR036291">
    <property type="entry name" value="NAD(P)-bd_dom_sf"/>
</dbReference>
<evidence type="ECO:0000313" key="6">
    <source>
        <dbReference type="Proteomes" id="UP000317043"/>
    </source>
</evidence>
<dbReference type="InterPro" id="IPR048666">
    <property type="entry name" value="RedAm-like_C"/>
</dbReference>
<comment type="caution">
    <text evidence="5">The sequence shown here is derived from an EMBL/GenBank/DDBJ whole genome shotgun (WGS) entry which is preliminary data.</text>
</comment>
<proteinExistence type="inferred from homology"/>
<dbReference type="Pfam" id="PF03446">
    <property type="entry name" value="NAD_binding_2"/>
    <property type="match status" value="1"/>
</dbReference>
<dbReference type="Pfam" id="PF21761">
    <property type="entry name" value="RedAm-like_C"/>
    <property type="match status" value="1"/>
</dbReference>
<dbReference type="AlphaFoldDB" id="A0A543B3F2"/>
<dbReference type="GO" id="GO:0016491">
    <property type="term" value="F:oxidoreductase activity"/>
    <property type="evidence" value="ECO:0007669"/>
    <property type="project" value="UniProtKB-KW"/>
</dbReference>
<dbReference type="InterPro" id="IPR015815">
    <property type="entry name" value="HIBADH-related"/>
</dbReference>